<dbReference type="SUPFAM" id="SSF82771">
    <property type="entry name" value="GIY-YIG endonuclease"/>
    <property type="match status" value="1"/>
</dbReference>
<organism evidence="1 2">
    <name type="scientific">Lysinibacillus composti</name>
    <dbReference type="NCBI Taxonomy" id="720633"/>
    <lineage>
        <taxon>Bacteria</taxon>
        <taxon>Bacillati</taxon>
        <taxon>Bacillota</taxon>
        <taxon>Bacilli</taxon>
        <taxon>Bacillales</taxon>
        <taxon>Bacillaceae</taxon>
        <taxon>Lysinibacillus</taxon>
    </lineage>
</organism>
<name>A0A3N9U6X8_9BACI</name>
<dbReference type="Gene3D" id="3.40.1440.10">
    <property type="entry name" value="GIY-YIG endonuclease"/>
    <property type="match status" value="1"/>
</dbReference>
<evidence type="ECO:0000313" key="2">
    <source>
        <dbReference type="Proteomes" id="UP000274033"/>
    </source>
</evidence>
<protein>
    <submittedName>
        <fullName evidence="1">GIY-YIG nuclease family protein</fullName>
    </submittedName>
</protein>
<sequence>MERRKELKQMYQEIAIVAGIYQIKNNVNGKVFVESTRNLKTINGVKFTLNNNTHIHKELQADWNTFGKDAFTIEILETLKKDDTDPYFNEKEALTKLEEKWFEKLQPYGEHGYHTKKS</sequence>
<dbReference type="Proteomes" id="UP000274033">
    <property type="component" value="Unassembled WGS sequence"/>
</dbReference>
<accession>A0A3N9U6X8</accession>
<comment type="caution">
    <text evidence="1">The sequence shown here is derived from an EMBL/GenBank/DDBJ whole genome shotgun (WGS) entry which is preliminary data.</text>
</comment>
<proteinExistence type="predicted"/>
<dbReference type="EMBL" id="RRCT01000027">
    <property type="protein sequence ID" value="RQW72363.1"/>
    <property type="molecule type" value="Genomic_DNA"/>
</dbReference>
<dbReference type="RefSeq" id="WP_124766777.1">
    <property type="nucleotide sequence ID" value="NZ_JAFBDY010000028.1"/>
</dbReference>
<dbReference type="CDD" id="cd10451">
    <property type="entry name" value="GIY-YIG_LuxR_like"/>
    <property type="match status" value="1"/>
</dbReference>
<dbReference type="OrthoDB" id="9134286at2"/>
<dbReference type="InterPro" id="IPR035901">
    <property type="entry name" value="GIY-YIG_endonuc_sf"/>
</dbReference>
<gene>
    <name evidence="1" type="ORF">EBB45_18255</name>
</gene>
<reference evidence="1 2" key="1">
    <citation type="journal article" date="2013" name="J. Microbiol.">
        <title>Lysinibacillus chungkukjangi sp. nov., isolated from Chungkukjang, Korean fermented soybean food.</title>
        <authorList>
            <person name="Kim S.J."/>
            <person name="Jang Y.H."/>
            <person name="Hamada M."/>
            <person name="Ahn J.H."/>
            <person name="Weon H.Y."/>
            <person name="Suzuki K."/>
            <person name="Whang K.S."/>
            <person name="Kwon S.W."/>
        </authorList>
    </citation>
    <scope>NUCLEOTIDE SEQUENCE [LARGE SCALE GENOMIC DNA]</scope>
    <source>
        <strain evidence="1 2">MCCC 1A12701</strain>
    </source>
</reference>
<dbReference type="AlphaFoldDB" id="A0A3N9U6X8"/>
<evidence type="ECO:0000313" key="1">
    <source>
        <dbReference type="EMBL" id="RQW72363.1"/>
    </source>
</evidence>
<keyword evidence="2" id="KW-1185">Reference proteome</keyword>